<dbReference type="AlphaFoldDB" id="A0A8X6TC36"/>
<dbReference type="EMBL" id="BMAW01053655">
    <property type="protein sequence ID" value="GFS92086.1"/>
    <property type="molecule type" value="Genomic_DNA"/>
</dbReference>
<dbReference type="GO" id="GO:0050660">
    <property type="term" value="F:flavin adenine dinucleotide binding"/>
    <property type="evidence" value="ECO:0007669"/>
    <property type="project" value="InterPro"/>
</dbReference>
<evidence type="ECO:0000256" key="1">
    <source>
        <dbReference type="ARBA" id="ARBA00009183"/>
    </source>
</evidence>
<dbReference type="InterPro" id="IPR020946">
    <property type="entry name" value="Flavin_mOase-like"/>
</dbReference>
<dbReference type="SUPFAM" id="SSF51905">
    <property type="entry name" value="FAD/NAD(P)-binding domain"/>
    <property type="match status" value="1"/>
</dbReference>
<name>A0A8X6TC36_NEPPI</name>
<evidence type="ECO:0000256" key="5">
    <source>
        <dbReference type="RuleBase" id="RU361177"/>
    </source>
</evidence>
<organism evidence="6 7">
    <name type="scientific">Nephila pilipes</name>
    <name type="common">Giant wood spider</name>
    <name type="synonym">Nephila maculata</name>
    <dbReference type="NCBI Taxonomy" id="299642"/>
    <lineage>
        <taxon>Eukaryota</taxon>
        <taxon>Metazoa</taxon>
        <taxon>Ecdysozoa</taxon>
        <taxon>Arthropoda</taxon>
        <taxon>Chelicerata</taxon>
        <taxon>Arachnida</taxon>
        <taxon>Araneae</taxon>
        <taxon>Araneomorphae</taxon>
        <taxon>Entelegynae</taxon>
        <taxon>Araneoidea</taxon>
        <taxon>Nephilidae</taxon>
        <taxon>Nephila</taxon>
    </lineage>
</organism>
<comment type="similarity">
    <text evidence="1 5">Belongs to the FMO family.</text>
</comment>
<dbReference type="GO" id="GO:0004499">
    <property type="term" value="F:N,N-dimethylaniline monooxygenase activity"/>
    <property type="evidence" value="ECO:0007669"/>
    <property type="project" value="InterPro"/>
</dbReference>
<dbReference type="PANTHER" id="PTHR23023">
    <property type="entry name" value="DIMETHYLANILINE MONOOXYGENASE"/>
    <property type="match status" value="1"/>
</dbReference>
<keyword evidence="7" id="KW-1185">Reference proteome</keyword>
<dbReference type="InterPro" id="IPR036188">
    <property type="entry name" value="FAD/NAD-bd_sf"/>
</dbReference>
<dbReference type="EC" id="1.-.-.-" evidence="5"/>
<evidence type="ECO:0000313" key="7">
    <source>
        <dbReference type="Proteomes" id="UP000887013"/>
    </source>
</evidence>
<keyword evidence="5 6" id="KW-0503">Monooxygenase</keyword>
<sequence length="96" mass="10946">MRTDELETETFDSVCVCIGHHVYPHVPVFPRLEEFKGKIMHTHSPKKVDGLDNLRILEREVNNSGMDSCANLSALTKKVFYILSAVTWAIRETSLK</sequence>
<gene>
    <name evidence="6" type="primary">NCL1_19664</name>
    <name evidence="6" type="ORF">NPIL_147581</name>
</gene>
<evidence type="ECO:0000256" key="4">
    <source>
        <dbReference type="ARBA" id="ARBA00023002"/>
    </source>
</evidence>
<evidence type="ECO:0000313" key="6">
    <source>
        <dbReference type="EMBL" id="GFS92086.1"/>
    </source>
</evidence>
<comment type="cofactor">
    <cofactor evidence="5">
        <name>FAD</name>
        <dbReference type="ChEBI" id="CHEBI:57692"/>
    </cofactor>
</comment>
<reference evidence="6" key="1">
    <citation type="submission" date="2020-08" db="EMBL/GenBank/DDBJ databases">
        <title>Multicomponent nature underlies the extraordinary mechanical properties of spider dragline silk.</title>
        <authorList>
            <person name="Kono N."/>
            <person name="Nakamura H."/>
            <person name="Mori M."/>
            <person name="Yoshida Y."/>
            <person name="Ohtoshi R."/>
            <person name="Malay A.D."/>
            <person name="Moran D.A.P."/>
            <person name="Tomita M."/>
            <person name="Numata K."/>
            <person name="Arakawa K."/>
        </authorList>
    </citation>
    <scope>NUCLEOTIDE SEQUENCE</scope>
</reference>
<dbReference type="InterPro" id="IPR050346">
    <property type="entry name" value="FMO-like"/>
</dbReference>
<protein>
    <recommendedName>
        <fullName evidence="5">Flavin-containing monooxygenase</fullName>
        <ecNumber evidence="5">1.-.-.-</ecNumber>
    </recommendedName>
</protein>
<evidence type="ECO:0000256" key="2">
    <source>
        <dbReference type="ARBA" id="ARBA00022630"/>
    </source>
</evidence>
<dbReference type="Gene3D" id="3.50.50.60">
    <property type="entry name" value="FAD/NAD(P)-binding domain"/>
    <property type="match status" value="2"/>
</dbReference>
<evidence type="ECO:0000256" key="3">
    <source>
        <dbReference type="ARBA" id="ARBA00022827"/>
    </source>
</evidence>
<accession>A0A8X6TC36</accession>
<dbReference type="GO" id="GO:0050661">
    <property type="term" value="F:NADP binding"/>
    <property type="evidence" value="ECO:0007669"/>
    <property type="project" value="InterPro"/>
</dbReference>
<dbReference type="Proteomes" id="UP000887013">
    <property type="component" value="Unassembled WGS sequence"/>
</dbReference>
<proteinExistence type="inferred from homology"/>
<dbReference type="Pfam" id="PF00743">
    <property type="entry name" value="FMO-like"/>
    <property type="match status" value="1"/>
</dbReference>
<dbReference type="OrthoDB" id="66881at2759"/>
<keyword evidence="4 5" id="KW-0560">Oxidoreductase</keyword>
<keyword evidence="3 5" id="KW-0274">FAD</keyword>
<keyword evidence="2 5" id="KW-0285">Flavoprotein</keyword>
<comment type="caution">
    <text evidence="6">The sequence shown here is derived from an EMBL/GenBank/DDBJ whole genome shotgun (WGS) entry which is preliminary data.</text>
</comment>